<keyword evidence="7" id="KW-1185">Reference proteome</keyword>
<evidence type="ECO:0000256" key="2">
    <source>
        <dbReference type="ARBA" id="ARBA00023134"/>
    </source>
</evidence>
<evidence type="ECO:0000259" key="5">
    <source>
        <dbReference type="PROSITE" id="PS51719"/>
    </source>
</evidence>
<accession>A0ABN7RQ38</accession>
<feature type="region of interest" description="Disordered" evidence="4">
    <location>
        <begin position="1"/>
        <end position="171"/>
    </location>
</feature>
<keyword evidence="2 3" id="KW-0342">GTP-binding</keyword>
<feature type="compositionally biased region" description="Polar residues" evidence="4">
    <location>
        <begin position="127"/>
        <end position="154"/>
    </location>
</feature>
<evidence type="ECO:0000313" key="6">
    <source>
        <dbReference type="EMBL" id="CAG5080010.1"/>
    </source>
</evidence>
<evidence type="ECO:0000313" key="7">
    <source>
        <dbReference type="Proteomes" id="UP001158576"/>
    </source>
</evidence>
<dbReference type="EMBL" id="OU015568">
    <property type="protein sequence ID" value="CAG5080010.1"/>
    <property type="molecule type" value="Genomic_DNA"/>
</dbReference>
<feature type="region of interest" description="Disordered" evidence="4">
    <location>
        <begin position="555"/>
        <end position="618"/>
    </location>
</feature>
<evidence type="ECO:0000256" key="1">
    <source>
        <dbReference type="ARBA" id="ARBA00022741"/>
    </source>
</evidence>
<organism evidence="6 7">
    <name type="scientific">Oikopleura dioica</name>
    <name type="common">Tunicate</name>
    <dbReference type="NCBI Taxonomy" id="34765"/>
    <lineage>
        <taxon>Eukaryota</taxon>
        <taxon>Metazoa</taxon>
        <taxon>Chordata</taxon>
        <taxon>Tunicata</taxon>
        <taxon>Appendicularia</taxon>
        <taxon>Copelata</taxon>
        <taxon>Oikopleuridae</taxon>
        <taxon>Oikopleura</taxon>
    </lineage>
</organism>
<reference evidence="6 7" key="1">
    <citation type="submission" date="2021-04" db="EMBL/GenBank/DDBJ databases">
        <authorList>
            <person name="Bliznina A."/>
        </authorList>
    </citation>
    <scope>NUCLEOTIDE SEQUENCE [LARGE SCALE GENOMIC DNA]</scope>
</reference>
<feature type="compositionally biased region" description="Basic and acidic residues" evidence="4">
    <location>
        <begin position="77"/>
        <end position="94"/>
    </location>
</feature>
<dbReference type="InterPro" id="IPR016491">
    <property type="entry name" value="Septin"/>
</dbReference>
<dbReference type="SUPFAM" id="SSF52540">
    <property type="entry name" value="P-loop containing nucleoside triphosphate hydrolases"/>
    <property type="match status" value="1"/>
</dbReference>
<feature type="compositionally biased region" description="Low complexity" evidence="4">
    <location>
        <begin position="103"/>
        <end position="114"/>
    </location>
</feature>
<feature type="domain" description="Septin-type G" evidence="5">
    <location>
        <begin position="241"/>
        <end position="511"/>
    </location>
</feature>
<dbReference type="Proteomes" id="UP001158576">
    <property type="component" value="Chromosome PAR"/>
</dbReference>
<feature type="compositionally biased region" description="Basic residues" evidence="4">
    <location>
        <begin position="609"/>
        <end position="618"/>
    </location>
</feature>
<comment type="similarity">
    <text evidence="3">Belongs to the TRAFAC class TrmE-Era-EngA-EngB-Septin-like GTPase superfamily. Septin GTPase family.</text>
</comment>
<proteinExistence type="inferred from homology"/>
<dbReference type="InterPro" id="IPR030379">
    <property type="entry name" value="G_SEPTIN_dom"/>
</dbReference>
<dbReference type="InterPro" id="IPR027417">
    <property type="entry name" value="P-loop_NTPase"/>
</dbReference>
<evidence type="ECO:0000256" key="3">
    <source>
        <dbReference type="RuleBase" id="RU004560"/>
    </source>
</evidence>
<dbReference type="PROSITE" id="PS51719">
    <property type="entry name" value="G_SEPTIN"/>
    <property type="match status" value="1"/>
</dbReference>
<name>A0ABN7RQ38_OIKDI</name>
<feature type="compositionally biased region" description="Pro residues" evidence="4">
    <location>
        <begin position="155"/>
        <end position="171"/>
    </location>
</feature>
<dbReference type="PANTHER" id="PTHR18884">
    <property type="entry name" value="SEPTIN"/>
    <property type="match status" value="1"/>
</dbReference>
<protein>
    <submittedName>
        <fullName evidence="6">Oidioi.mRNA.OKI2018_I69.PAR.g9443.t1.cds</fullName>
    </submittedName>
</protein>
<dbReference type="CDD" id="cd01850">
    <property type="entry name" value="CDC_Septin"/>
    <property type="match status" value="1"/>
</dbReference>
<keyword evidence="1 3" id="KW-0547">Nucleotide-binding</keyword>
<evidence type="ECO:0000256" key="4">
    <source>
        <dbReference type="SAM" id="MobiDB-lite"/>
    </source>
</evidence>
<sequence length="618" mass="70117">MFSSLDGAAAGKSPGVKSLSAHFGGVFKKSRPRPEKTPTVSGSKDKPDAPVGNSIQAEIPKEPEKSSKKSPKLSSRKAKDYSSDDSKGKKSERKERKKKSKKSSNSSTSSSIPEKPSPATPAVIENADSSITRTIDITPQSSAPSKPPVQNSTKPSPPAIPARTPPTPAPVPVEAPILPKPEESPMGDIIKRMNSITENPIQRVPSAGAPVVREATGLPEKPVKPGFANLPNQLYRKSVKDGFEFSLMVVGESGLGKSTLINSLFLTDVYSEEYPGPSQRVKKTLEVQKTALSLTENGIKLNLTVVDTPGFGDNVNNDKCWEPIQSYIDYQYENYLNQESRVNRPVHIHDTRVHVCLYFIAPSGHGLKPLDIEFMRRLHEKVNIVPLIAKADTMTPDECHDFKKEILREIQMHNINIYEFPDVSDEEENRLQKKLKQRVPFAVIGSNVVLQINDRRIRARQYPWGIAEVENEEHCDFKILRDMLIRTHMQDLVDVTSSVHYENFRAKKLAGVMPKNPSAKSPIEQMNEEKREHRLKMKKMEKEMETVFDTKVNEKRNKLKQSEQELMRKHEQQKKKYETDLAELEQRRREFERERDEWEERQKTIPSSKKPKDKTKWF</sequence>
<dbReference type="Gene3D" id="3.40.50.300">
    <property type="entry name" value="P-loop containing nucleotide triphosphate hydrolases"/>
    <property type="match status" value="1"/>
</dbReference>
<feature type="compositionally biased region" description="Basic and acidic residues" evidence="4">
    <location>
        <begin position="555"/>
        <end position="603"/>
    </location>
</feature>
<dbReference type="Pfam" id="PF00735">
    <property type="entry name" value="Septin"/>
    <property type="match status" value="1"/>
</dbReference>
<gene>
    <name evidence="6" type="ORF">OKIOD_LOCUS1001</name>
</gene>